<sequence length="243" mass="25544">MDVQQQHRHRRRRPFTYPNDSDNDDDGSDTGAALDEQEQEELIATLSAQNAARNAQFRQFLLALPACSALPYLVALFRGTSSSSSSSSSLLIAVLALSSLASTAWMLHALPPGVTGIAQLDAWIAGAGGGGGGIKIGRATAMATETTKAQQQQRWKSPLERHLPYLNMGLCAVLVVAGLMGAGRSSSSSSSSSSSTTGQQWGHVGLGNLPAIVYAVVLVAKVVMGGVDPERELSGLRYEYKGA</sequence>
<gene>
    <name evidence="3" type="ORF">SLS62_004237</name>
</gene>
<feature type="compositionally biased region" description="Basic residues" evidence="1">
    <location>
        <begin position="1"/>
        <end position="14"/>
    </location>
</feature>
<name>A0AAN9UUU2_9PEZI</name>
<proteinExistence type="predicted"/>
<dbReference type="EMBL" id="JAKJXP020000025">
    <property type="protein sequence ID" value="KAK7753871.1"/>
    <property type="molecule type" value="Genomic_DNA"/>
</dbReference>
<keyword evidence="4" id="KW-1185">Reference proteome</keyword>
<evidence type="ECO:0000256" key="2">
    <source>
        <dbReference type="SAM" id="Phobius"/>
    </source>
</evidence>
<dbReference type="AlphaFoldDB" id="A0AAN9UUU2"/>
<protein>
    <submittedName>
        <fullName evidence="3">Uncharacterized protein</fullName>
    </submittedName>
</protein>
<keyword evidence="2" id="KW-0472">Membrane</keyword>
<keyword evidence="2" id="KW-0812">Transmembrane</keyword>
<organism evidence="3 4">
    <name type="scientific">Diatrype stigma</name>
    <dbReference type="NCBI Taxonomy" id="117547"/>
    <lineage>
        <taxon>Eukaryota</taxon>
        <taxon>Fungi</taxon>
        <taxon>Dikarya</taxon>
        <taxon>Ascomycota</taxon>
        <taxon>Pezizomycotina</taxon>
        <taxon>Sordariomycetes</taxon>
        <taxon>Xylariomycetidae</taxon>
        <taxon>Xylariales</taxon>
        <taxon>Diatrypaceae</taxon>
        <taxon>Diatrype</taxon>
    </lineage>
</organism>
<keyword evidence="2" id="KW-1133">Transmembrane helix</keyword>
<feature type="transmembrane region" description="Helical" evidence="2">
    <location>
        <begin position="60"/>
        <end position="78"/>
    </location>
</feature>
<feature type="region of interest" description="Disordered" evidence="1">
    <location>
        <begin position="1"/>
        <end position="31"/>
    </location>
</feature>
<comment type="caution">
    <text evidence="3">The sequence shown here is derived from an EMBL/GenBank/DDBJ whole genome shotgun (WGS) entry which is preliminary data.</text>
</comment>
<evidence type="ECO:0000313" key="3">
    <source>
        <dbReference type="EMBL" id="KAK7753871.1"/>
    </source>
</evidence>
<accession>A0AAN9UUU2</accession>
<feature type="transmembrane region" description="Helical" evidence="2">
    <location>
        <begin position="203"/>
        <end position="224"/>
    </location>
</feature>
<evidence type="ECO:0000313" key="4">
    <source>
        <dbReference type="Proteomes" id="UP001320420"/>
    </source>
</evidence>
<feature type="transmembrane region" description="Helical" evidence="2">
    <location>
        <begin position="90"/>
        <end position="110"/>
    </location>
</feature>
<feature type="transmembrane region" description="Helical" evidence="2">
    <location>
        <begin position="163"/>
        <end position="183"/>
    </location>
</feature>
<dbReference type="Proteomes" id="UP001320420">
    <property type="component" value="Unassembled WGS sequence"/>
</dbReference>
<reference evidence="3 4" key="1">
    <citation type="submission" date="2024-02" db="EMBL/GenBank/DDBJ databases">
        <title>De novo assembly and annotation of 12 fungi associated with fruit tree decline syndrome in Ontario, Canada.</title>
        <authorList>
            <person name="Sulman M."/>
            <person name="Ellouze W."/>
            <person name="Ilyukhin E."/>
        </authorList>
    </citation>
    <scope>NUCLEOTIDE SEQUENCE [LARGE SCALE GENOMIC DNA]</scope>
    <source>
        <strain evidence="3 4">M11/M66-122</strain>
    </source>
</reference>
<evidence type="ECO:0000256" key="1">
    <source>
        <dbReference type="SAM" id="MobiDB-lite"/>
    </source>
</evidence>